<dbReference type="Pfam" id="PF03060">
    <property type="entry name" value="NMO"/>
    <property type="match status" value="2"/>
</dbReference>
<accession>A0A857DHI8</accession>
<proteinExistence type="predicted"/>
<keyword evidence="3" id="KW-0285">Flavoprotein</keyword>
<dbReference type="InterPro" id="IPR013785">
    <property type="entry name" value="Aldolase_TIM"/>
</dbReference>
<dbReference type="RefSeq" id="WP_019225626.1">
    <property type="nucleotide sequence ID" value="NZ_CP046996.1"/>
</dbReference>
<evidence type="ECO:0000256" key="1">
    <source>
        <dbReference type="ARBA" id="ARBA00003535"/>
    </source>
</evidence>
<reference evidence="6 7" key="1">
    <citation type="submission" date="2019-12" db="EMBL/GenBank/DDBJ databases">
        <title>Sequence classification of anaerobic respiratory reductive dehalogenases: First we see many, then we see few.</title>
        <authorList>
            <person name="Molenda O."/>
            <person name="Puentes Jacome L.A."/>
            <person name="Cao X."/>
            <person name="Nesbo C.L."/>
            <person name="Tang S."/>
            <person name="Morson N."/>
            <person name="Patron J."/>
            <person name="Lomheim L."/>
            <person name="Wishart D.S."/>
            <person name="Edwards E.A."/>
        </authorList>
    </citation>
    <scope>NUCLEOTIDE SEQUENCE [LARGE SCALE GENOMIC DNA]</scope>
    <source>
        <strain evidence="6 7">12DCA</strain>
    </source>
</reference>
<protein>
    <recommendedName>
        <fullName evidence="2">Probable nitronate monooxygenase</fullName>
    </recommendedName>
</protein>
<dbReference type="CDD" id="cd04730">
    <property type="entry name" value="NPD_like"/>
    <property type="match status" value="1"/>
</dbReference>
<evidence type="ECO:0000313" key="6">
    <source>
        <dbReference type="EMBL" id="QHA00181.1"/>
    </source>
</evidence>
<sequence>MKLPVLRVGGLIPKYPIIQGGMAIRISTFQLAAAVANAGGIGIIAATSLDETELKGEIRKAREKSKGIIGINIMFAATRFKELVCAALEEGIDLIIQGAGFSRDIFRWCAEAKTPLVPIVSTAKLARISESLGAAAVVVEGKEAGGHLGTDQSMRILVPEVKAAISIPVIAAGGIVDTGDLQEAFSLGADGVQMGIRFAASEEANGAPALKEAYLRATAEDIVIIQSPVGLPGRAIRNKFTDEILSGKVKSPQICEGCLKKCTATFCIKEALINAQQGNLDQGLIFSGQYIEKITEILPAGKMISDLVKEYEEIEEM</sequence>
<dbReference type="Gene3D" id="3.20.20.70">
    <property type="entry name" value="Aldolase class I"/>
    <property type="match status" value="1"/>
</dbReference>
<keyword evidence="5" id="KW-0560">Oxidoreductase</keyword>
<gene>
    <name evidence="6" type="ORF">GQ588_05725</name>
</gene>
<keyword evidence="4" id="KW-0288">FMN</keyword>
<dbReference type="PANTHER" id="PTHR32332:SF18">
    <property type="entry name" value="2-NITROPROPANE DIOXYGENASE"/>
    <property type="match status" value="1"/>
</dbReference>
<evidence type="ECO:0000256" key="4">
    <source>
        <dbReference type="ARBA" id="ARBA00022643"/>
    </source>
</evidence>
<dbReference type="InterPro" id="IPR004136">
    <property type="entry name" value="NMO"/>
</dbReference>
<name>A0A857DHI8_9FIRM</name>
<dbReference type="PANTHER" id="PTHR32332">
    <property type="entry name" value="2-NITROPROPANE DIOXYGENASE"/>
    <property type="match status" value="1"/>
</dbReference>
<comment type="function">
    <text evidence="1">Nitronate monooxygenase that uses molecular oxygen to catalyze the oxidative denitrification of alkyl nitronates. Acts on propionate 3-nitronate (P3N), the presumed physiological substrate. Probably functions in the detoxification of P3N, a metabolic poison produced by plants and fungi as a defense mechanism.</text>
</comment>
<dbReference type="SUPFAM" id="SSF51412">
    <property type="entry name" value="Inosine monophosphate dehydrogenase (IMPDH)"/>
    <property type="match status" value="1"/>
</dbReference>
<dbReference type="GO" id="GO:0018580">
    <property type="term" value="F:nitronate monooxygenase activity"/>
    <property type="evidence" value="ECO:0007669"/>
    <property type="project" value="InterPro"/>
</dbReference>
<evidence type="ECO:0000256" key="2">
    <source>
        <dbReference type="ARBA" id="ARBA00013457"/>
    </source>
</evidence>
<keyword evidence="6" id="KW-0503">Monooxygenase</keyword>
<dbReference type="Proteomes" id="UP000430508">
    <property type="component" value="Chromosome"/>
</dbReference>
<evidence type="ECO:0000313" key="7">
    <source>
        <dbReference type="Proteomes" id="UP000430508"/>
    </source>
</evidence>
<evidence type="ECO:0000256" key="5">
    <source>
        <dbReference type="ARBA" id="ARBA00023002"/>
    </source>
</evidence>
<dbReference type="EMBL" id="CP046996">
    <property type="protein sequence ID" value="QHA00181.1"/>
    <property type="molecule type" value="Genomic_DNA"/>
</dbReference>
<dbReference type="AlphaFoldDB" id="A0A857DHI8"/>
<organism evidence="6 7">
    <name type="scientific">Dehalobacter restrictus</name>
    <dbReference type="NCBI Taxonomy" id="55583"/>
    <lineage>
        <taxon>Bacteria</taxon>
        <taxon>Bacillati</taxon>
        <taxon>Bacillota</taxon>
        <taxon>Clostridia</taxon>
        <taxon>Eubacteriales</taxon>
        <taxon>Desulfitobacteriaceae</taxon>
        <taxon>Dehalobacter</taxon>
    </lineage>
</organism>
<evidence type="ECO:0000256" key="3">
    <source>
        <dbReference type="ARBA" id="ARBA00022630"/>
    </source>
</evidence>